<organism evidence="2 3">
    <name type="scientific">Seminavis robusta</name>
    <dbReference type="NCBI Taxonomy" id="568900"/>
    <lineage>
        <taxon>Eukaryota</taxon>
        <taxon>Sar</taxon>
        <taxon>Stramenopiles</taxon>
        <taxon>Ochrophyta</taxon>
        <taxon>Bacillariophyta</taxon>
        <taxon>Bacillariophyceae</taxon>
        <taxon>Bacillariophycidae</taxon>
        <taxon>Naviculales</taxon>
        <taxon>Naviculaceae</taxon>
        <taxon>Seminavis</taxon>
    </lineage>
</organism>
<evidence type="ECO:0000256" key="1">
    <source>
        <dbReference type="SAM" id="MobiDB-lite"/>
    </source>
</evidence>
<gene>
    <name evidence="2" type="ORF">SEMRO_475_G150450.1</name>
</gene>
<feature type="region of interest" description="Disordered" evidence="1">
    <location>
        <begin position="132"/>
        <end position="172"/>
    </location>
</feature>
<dbReference type="EMBL" id="CAICTM010000474">
    <property type="protein sequence ID" value="CAB9511240.1"/>
    <property type="molecule type" value="Genomic_DNA"/>
</dbReference>
<accession>A0A9N8HGB3</accession>
<feature type="compositionally biased region" description="Low complexity" evidence="1">
    <location>
        <begin position="132"/>
        <end position="155"/>
    </location>
</feature>
<name>A0A9N8HGB3_9STRA</name>
<sequence length="172" mass="18083">MKQQSPSLPYIPGMGFIPGGNNRAKKGSFSTSSVIPSLPTLRSTISGGSTESGRSLSRVRSIHIGWDEELSSSLNSSMSSWGDDAGLPNPCAAATAIRAPSHVMGIGHIPRATKLSATNAARRYASKEVLLGSSSQRSSLQQSRRQRASSLSSSLMAPVREEPQSNVGVLCN</sequence>
<proteinExistence type="predicted"/>
<evidence type="ECO:0000313" key="3">
    <source>
        <dbReference type="Proteomes" id="UP001153069"/>
    </source>
</evidence>
<keyword evidence="3" id="KW-1185">Reference proteome</keyword>
<reference evidence="2" key="1">
    <citation type="submission" date="2020-06" db="EMBL/GenBank/DDBJ databases">
        <authorList>
            <consortium name="Plant Systems Biology data submission"/>
        </authorList>
    </citation>
    <scope>NUCLEOTIDE SEQUENCE</scope>
    <source>
        <strain evidence="2">D6</strain>
    </source>
</reference>
<comment type="caution">
    <text evidence="2">The sequence shown here is derived from an EMBL/GenBank/DDBJ whole genome shotgun (WGS) entry which is preliminary data.</text>
</comment>
<dbReference type="AlphaFoldDB" id="A0A9N8HGB3"/>
<evidence type="ECO:0000313" key="2">
    <source>
        <dbReference type="EMBL" id="CAB9511240.1"/>
    </source>
</evidence>
<dbReference type="Proteomes" id="UP001153069">
    <property type="component" value="Unassembled WGS sequence"/>
</dbReference>
<protein>
    <submittedName>
        <fullName evidence="2">Uncharacterized protein</fullName>
    </submittedName>
</protein>